<evidence type="ECO:0000313" key="3">
    <source>
        <dbReference type="EMBL" id="MFC2948547.1"/>
    </source>
</evidence>
<keyword evidence="2" id="KW-0231">Viral genome packaging</keyword>
<name>A0ABV7A637_9BACI</name>
<dbReference type="InterPro" id="IPR038713">
    <property type="entry name" value="Terminase_Gp1_N_sf"/>
</dbReference>
<dbReference type="PANTHER" id="PTHR41328:SF2">
    <property type="entry name" value="TERMINASE SMALL SUBUNIT"/>
    <property type="match status" value="1"/>
</dbReference>
<comment type="caution">
    <text evidence="3">The sequence shown here is derived from an EMBL/GenBank/DDBJ whole genome shotgun (WGS) entry which is preliminary data.</text>
</comment>
<organism evidence="3 4">
    <name type="scientific">Virgibacillus sediminis</name>
    <dbReference type="NCBI Taxonomy" id="202260"/>
    <lineage>
        <taxon>Bacteria</taxon>
        <taxon>Bacillati</taxon>
        <taxon>Bacillota</taxon>
        <taxon>Bacilli</taxon>
        <taxon>Bacillales</taxon>
        <taxon>Bacillaceae</taxon>
        <taxon>Virgibacillus</taxon>
    </lineage>
</organism>
<dbReference type="EMBL" id="JBHRRZ010000015">
    <property type="protein sequence ID" value="MFC2948547.1"/>
    <property type="molecule type" value="Genomic_DNA"/>
</dbReference>
<protein>
    <submittedName>
        <fullName evidence="3">Terminase small subunit</fullName>
    </submittedName>
</protein>
<evidence type="ECO:0000313" key="4">
    <source>
        <dbReference type="Proteomes" id="UP001595387"/>
    </source>
</evidence>
<dbReference type="InterPro" id="IPR052404">
    <property type="entry name" value="SPP1-like_terminase"/>
</dbReference>
<dbReference type="Proteomes" id="UP001595387">
    <property type="component" value="Unassembled WGS sequence"/>
</dbReference>
<reference evidence="4" key="1">
    <citation type="journal article" date="2019" name="Int. J. Syst. Evol. Microbiol.">
        <title>The Global Catalogue of Microorganisms (GCM) 10K type strain sequencing project: providing services to taxonomists for standard genome sequencing and annotation.</title>
        <authorList>
            <consortium name="The Broad Institute Genomics Platform"/>
            <consortium name="The Broad Institute Genome Sequencing Center for Infectious Disease"/>
            <person name="Wu L."/>
            <person name="Ma J."/>
        </authorList>
    </citation>
    <scope>NUCLEOTIDE SEQUENCE [LARGE SCALE GENOMIC DNA]</scope>
    <source>
        <strain evidence="4">KCTC 13193</strain>
    </source>
</reference>
<evidence type="ECO:0000256" key="2">
    <source>
        <dbReference type="ARBA" id="ARBA00023219"/>
    </source>
</evidence>
<proteinExistence type="predicted"/>
<evidence type="ECO:0000256" key="1">
    <source>
        <dbReference type="ARBA" id="ARBA00022612"/>
    </source>
</evidence>
<dbReference type="RefSeq" id="WP_390305657.1">
    <property type="nucleotide sequence ID" value="NZ_JBHRRZ010000015.1"/>
</dbReference>
<sequence>MAGLTEKQKRFCDYYIETGNAAEAARRAGYSTKTANRIATENLSKPVIQDYIKKRNRELESERTADMKEVREYWTAVMRNNIEETKDRLKASEFIAKTNGAFVDKVEHSGEVKSNVDLSGLSVEELRKIANSDK</sequence>
<dbReference type="PANTHER" id="PTHR41328">
    <property type="entry name" value="TERMINASE SMALL SUBUNIT-RELATED"/>
    <property type="match status" value="1"/>
</dbReference>
<dbReference type="Gene3D" id="1.10.10.1400">
    <property type="entry name" value="Terminase, small subunit, N-terminal DNA-binding domain, HTH motif"/>
    <property type="match status" value="1"/>
</dbReference>
<gene>
    <name evidence="3" type="ORF">ACFODW_09365</name>
</gene>
<keyword evidence="1" id="KW-1188">Viral release from host cell</keyword>
<dbReference type="InterPro" id="IPR005335">
    <property type="entry name" value="Terminase_ssu"/>
</dbReference>
<dbReference type="Pfam" id="PF03592">
    <property type="entry name" value="Terminase_2"/>
    <property type="match status" value="1"/>
</dbReference>
<keyword evidence="4" id="KW-1185">Reference proteome</keyword>
<accession>A0ABV7A637</accession>